<dbReference type="AlphaFoldDB" id="A0AB34IIL3"/>
<evidence type="ECO:0000313" key="6">
    <source>
        <dbReference type="Proteomes" id="UP001515480"/>
    </source>
</evidence>
<feature type="compositionally biased region" description="Basic and acidic residues" evidence="3">
    <location>
        <begin position="331"/>
        <end position="342"/>
    </location>
</feature>
<dbReference type="EMBL" id="JBGBPQ010000024">
    <property type="protein sequence ID" value="KAL1499720.1"/>
    <property type="molecule type" value="Genomic_DNA"/>
</dbReference>
<feature type="compositionally biased region" description="Basic and acidic residues" evidence="3">
    <location>
        <begin position="56"/>
        <end position="72"/>
    </location>
</feature>
<gene>
    <name evidence="5" type="ORF">AB1Y20_012407</name>
</gene>
<dbReference type="Pfam" id="PF08711">
    <property type="entry name" value="Med26"/>
    <property type="match status" value="1"/>
</dbReference>
<dbReference type="PANTHER" id="PTHR46010:SF1">
    <property type="entry name" value="PROTEIN IWS1 HOMOLOG"/>
    <property type="match status" value="1"/>
</dbReference>
<name>A0AB34IIL3_PRYPA</name>
<reference evidence="5 6" key="1">
    <citation type="journal article" date="2024" name="Science">
        <title>Giant polyketide synthase enzymes in the biosynthesis of giant marine polyether toxins.</title>
        <authorList>
            <person name="Fallon T.R."/>
            <person name="Shende V.V."/>
            <person name="Wierzbicki I.H."/>
            <person name="Pendleton A.L."/>
            <person name="Watervoot N.F."/>
            <person name="Auber R.P."/>
            <person name="Gonzalez D.J."/>
            <person name="Wisecaver J.H."/>
            <person name="Moore B.S."/>
        </authorList>
    </citation>
    <scope>NUCLEOTIDE SEQUENCE [LARGE SCALE GENOMIC DNA]</scope>
    <source>
        <strain evidence="5 6">12B1</strain>
    </source>
</reference>
<feature type="region of interest" description="Disordered" evidence="3">
    <location>
        <begin position="273"/>
        <end position="368"/>
    </location>
</feature>
<dbReference type="GO" id="GO:0005634">
    <property type="term" value="C:nucleus"/>
    <property type="evidence" value="ECO:0007669"/>
    <property type="project" value="UniProtKB-SubCell"/>
</dbReference>
<evidence type="ECO:0000256" key="2">
    <source>
        <dbReference type="PROSITE-ProRule" id="PRU00649"/>
    </source>
</evidence>
<dbReference type="Gene3D" id="1.20.930.10">
    <property type="entry name" value="Conserved domain common to transcription factors TFIIS, elongin A, CRSP70"/>
    <property type="match status" value="1"/>
</dbReference>
<sequence>MEVDDLAHRIFGSDDDDDDFVADAGQEGLDEDDVRAQEILAAKQPKRPTKRKRLEKGRAKQLDETPEDRVEVVDAYEDADKDSIEGSEAMEDNTHNETDENEMMVKKSRRRGAPLIPRPALDQEVRDLTSRMEEAARKDEDLILNGAETPAVAKVTMLPEVLAIMRKNHYHDALVENGILIPLSQWLQPYNGQLPSLEIRRGVLKALAMLPVDSTIIGPLRNSGIGKYVKLLTLHPKETPENKRLAHSLVEKWTRVIFHSSTVATASKLTTVAAPRVPEESQHDSQSLDGEGSASQPAASRSTHARVPRPMGMDFSLLPASTVVPMPSNKHAKDSVKGRLADRIGSSKRKVQSQAASLSIEGRGIDKL</sequence>
<evidence type="ECO:0000259" key="4">
    <source>
        <dbReference type="PROSITE" id="PS51319"/>
    </source>
</evidence>
<comment type="subcellular location">
    <subcellularLocation>
        <location evidence="2">Nucleus</location>
    </subcellularLocation>
</comment>
<protein>
    <recommendedName>
        <fullName evidence="4">TFIIS N-terminal domain-containing protein</fullName>
    </recommendedName>
</protein>
<feature type="compositionally biased region" description="Basic residues" evidence="3">
    <location>
        <begin position="44"/>
        <end position="55"/>
    </location>
</feature>
<evidence type="ECO:0000313" key="5">
    <source>
        <dbReference type="EMBL" id="KAL1499720.1"/>
    </source>
</evidence>
<dbReference type="GO" id="GO:0016973">
    <property type="term" value="P:poly(A)+ mRNA export from nucleus"/>
    <property type="evidence" value="ECO:0007669"/>
    <property type="project" value="TreeGrafter"/>
</dbReference>
<keyword evidence="6" id="KW-1185">Reference proteome</keyword>
<feature type="domain" description="TFIIS N-terminal" evidence="4">
    <location>
        <begin position="183"/>
        <end position="260"/>
    </location>
</feature>
<feature type="compositionally biased region" description="Polar residues" evidence="3">
    <location>
        <begin position="284"/>
        <end position="302"/>
    </location>
</feature>
<dbReference type="SUPFAM" id="SSF47676">
    <property type="entry name" value="Conserved domain common to transcription factors TFIIS, elongin A, CRSP70"/>
    <property type="match status" value="1"/>
</dbReference>
<accession>A0AB34IIL3</accession>
<dbReference type="Proteomes" id="UP001515480">
    <property type="component" value="Unassembled WGS sequence"/>
</dbReference>
<feature type="compositionally biased region" description="Basic and acidic residues" evidence="3">
    <location>
        <begin position="1"/>
        <end position="12"/>
    </location>
</feature>
<dbReference type="PANTHER" id="PTHR46010">
    <property type="entry name" value="PROTEIN IWS1 HOMOLOG"/>
    <property type="match status" value="1"/>
</dbReference>
<evidence type="ECO:0000256" key="3">
    <source>
        <dbReference type="SAM" id="MobiDB-lite"/>
    </source>
</evidence>
<proteinExistence type="inferred from homology"/>
<comment type="similarity">
    <text evidence="1">Belongs to the IWS1 family.</text>
</comment>
<keyword evidence="2" id="KW-0539">Nucleus</keyword>
<dbReference type="InterPro" id="IPR035441">
    <property type="entry name" value="TFIIS/LEDGF_dom_sf"/>
</dbReference>
<dbReference type="InterPro" id="IPR017923">
    <property type="entry name" value="TFIIS_N"/>
</dbReference>
<dbReference type="InterPro" id="IPR051037">
    <property type="entry name" value="RNAPII_TF_IWS1"/>
</dbReference>
<organism evidence="5 6">
    <name type="scientific">Prymnesium parvum</name>
    <name type="common">Toxic golden alga</name>
    <dbReference type="NCBI Taxonomy" id="97485"/>
    <lineage>
        <taxon>Eukaryota</taxon>
        <taxon>Haptista</taxon>
        <taxon>Haptophyta</taxon>
        <taxon>Prymnesiophyceae</taxon>
        <taxon>Prymnesiales</taxon>
        <taxon>Prymnesiaceae</taxon>
        <taxon>Prymnesium</taxon>
    </lineage>
</organism>
<dbReference type="PROSITE" id="PS51319">
    <property type="entry name" value="TFIIS_N"/>
    <property type="match status" value="1"/>
</dbReference>
<evidence type="ECO:0000256" key="1">
    <source>
        <dbReference type="ARBA" id="ARBA00037992"/>
    </source>
</evidence>
<comment type="caution">
    <text evidence="5">The sequence shown here is derived from an EMBL/GenBank/DDBJ whole genome shotgun (WGS) entry which is preliminary data.</text>
</comment>
<feature type="region of interest" description="Disordered" evidence="3">
    <location>
        <begin position="1"/>
        <end position="105"/>
    </location>
</feature>